<protein>
    <recommendedName>
        <fullName evidence="5">Listeria/Bacterioides repeat-containing protein</fullName>
    </recommendedName>
</protein>
<feature type="compositionally biased region" description="Low complexity" evidence="1">
    <location>
        <begin position="52"/>
        <end position="63"/>
    </location>
</feature>
<comment type="caution">
    <text evidence="3">The sequence shown here is derived from an EMBL/GenBank/DDBJ whole genome shotgun (WGS) entry which is preliminary data.</text>
</comment>
<reference evidence="3 4" key="1">
    <citation type="journal article" date="2021" name="ISME Commun">
        <title>Automated analysis of genomic sequences facilitates high-throughput and comprehensive description of bacteria.</title>
        <authorList>
            <person name="Hitch T.C.A."/>
        </authorList>
    </citation>
    <scope>NUCLEOTIDE SEQUENCE [LARGE SCALE GENOMIC DNA]</scope>
    <source>
        <strain evidence="3 4">Sanger_29</strain>
    </source>
</reference>
<feature type="region of interest" description="Disordered" evidence="1">
    <location>
        <begin position="43"/>
        <end position="70"/>
    </location>
</feature>
<organism evidence="3 4">
    <name type="scientific">Muricoprocola aceti</name>
    <dbReference type="NCBI Taxonomy" id="2981772"/>
    <lineage>
        <taxon>Bacteria</taxon>
        <taxon>Bacillati</taxon>
        <taxon>Bacillota</taxon>
        <taxon>Clostridia</taxon>
        <taxon>Lachnospirales</taxon>
        <taxon>Lachnospiraceae</taxon>
        <taxon>Muricoprocola</taxon>
    </lineage>
</organism>
<evidence type="ECO:0000256" key="2">
    <source>
        <dbReference type="SAM" id="SignalP"/>
    </source>
</evidence>
<feature type="signal peptide" evidence="2">
    <location>
        <begin position="1"/>
        <end position="30"/>
    </location>
</feature>
<dbReference type="EMBL" id="JAOQKE010000002">
    <property type="protein sequence ID" value="MCU6724446.1"/>
    <property type="molecule type" value="Genomic_DNA"/>
</dbReference>
<evidence type="ECO:0000313" key="3">
    <source>
        <dbReference type="EMBL" id="MCU6724446.1"/>
    </source>
</evidence>
<evidence type="ECO:0000313" key="4">
    <source>
        <dbReference type="Proteomes" id="UP001652338"/>
    </source>
</evidence>
<gene>
    <name evidence="3" type="ORF">OCV47_03570</name>
</gene>
<keyword evidence="4" id="KW-1185">Reference proteome</keyword>
<keyword evidence="2" id="KW-0732">Signal</keyword>
<dbReference type="InterPro" id="IPR013378">
    <property type="entry name" value="InlB-like_B-rpt"/>
</dbReference>
<feature type="chain" id="PRO_5045642273" description="Listeria/Bacterioides repeat-containing protein" evidence="2">
    <location>
        <begin position="31"/>
        <end position="973"/>
    </location>
</feature>
<sequence>MRRKERAKRFLALLLAFTMIFTSSSMNVLAATIVGGYKNSNKQTEAGDDTQAETQASETQAAETNEDGSEVRQNTVTFATDGHAHIVINGATVDSTANAKDGKIVFDVVVENGYAVESVLVDKSIPARTQEDGSYIIEGILTDETTVDVTTVAVETESESETESETEVAKPAFDFSGTEDGVTATIKADEGVFPAGTKVDLKALTDADREMIAAAAAGANPEDVIGLDITFTYEGKEIQPEGNVSVSFAAAEIATAEVDTVYHIDNGAVEEVTASQEGESLGFTSDSFSPFGISLTAAKNTEYTVEVGKTVTIEGTTSKWSHSWSVIQGNEFVTVKANKDKAVVTGKAEGTATIQHQYGAKKENYTVTVTPGKVRVYVYVNSKDEMDKPYSQEALDLLQVEYVDQNGYFPAGEITLDSSYFNGKDRKSSSLINSTSDWNKLQAALGTLDKSKLQVNKNNQISNYISQAVGDTNKRFGSQCTTLGYWVGHGTSYGFTDQTVEYHLDLRFRTNRIIFKTGNNDIKTGAATDGNEVDNRVYITGSEIQEPRNVNIPNGYKFVGYYQDADFKTPWNGIGTALTADQTVYLKIAPMKDVTVYYVPVGNGTVTLDSEHFNPKTGKVLGSEAKPALGSGFVGWYSDKECKNLVSDDKKFSPAAPDDEWKEGDSYTYYAKFTEKTGRAGYNLVLASAMWNGNIPQNLKNTEAQKYHYTYGFAKDDTFTVISDVPIAQGYAFIGWHDKDRGADHPSAIRNAGDKVTYIYKDSKDYTLDALWASLNATGGTWVYDGTKRSITTDININEGTGLAKEYADQAKELITAGDLLYSTDKEHWSTTKPEFIDVGEYTVYVKEDVTVGGRTTTLTGEATVTINPVEIEITAKSAEKQYDGTALTNSGYDITKGSFIGEDGFASVAVKGSQTIVGESDNTITGYELKKGTKSQNYTITTKKGKLKVTDRDTKYEVTVVAKSTTATYDVV</sequence>
<accession>A0ABT2SJF2</accession>
<dbReference type="Proteomes" id="UP001652338">
    <property type="component" value="Unassembled WGS sequence"/>
</dbReference>
<evidence type="ECO:0008006" key="5">
    <source>
        <dbReference type="Google" id="ProtNLM"/>
    </source>
</evidence>
<dbReference type="RefSeq" id="WP_262653793.1">
    <property type="nucleotide sequence ID" value="NZ_JAOQKE010000002.1"/>
</dbReference>
<name>A0ABT2SJF2_9FIRM</name>
<proteinExistence type="predicted"/>
<dbReference type="Pfam" id="PF09479">
    <property type="entry name" value="Flg_new"/>
    <property type="match status" value="1"/>
</dbReference>
<evidence type="ECO:0000256" key="1">
    <source>
        <dbReference type="SAM" id="MobiDB-lite"/>
    </source>
</evidence>